<evidence type="ECO:0000313" key="2">
    <source>
        <dbReference type="EMBL" id="JAE31322.1"/>
    </source>
</evidence>
<dbReference type="EMBL" id="GBRH01166574">
    <property type="protein sequence ID" value="JAE31322.1"/>
    <property type="molecule type" value="Transcribed_RNA"/>
</dbReference>
<evidence type="ECO:0000256" key="1">
    <source>
        <dbReference type="SAM" id="MobiDB-lite"/>
    </source>
</evidence>
<accession>A0A0A9H3I5</accession>
<protein>
    <submittedName>
        <fullName evidence="2">Uncharacterized protein</fullName>
    </submittedName>
</protein>
<reference evidence="2" key="2">
    <citation type="journal article" date="2015" name="Data Brief">
        <title>Shoot transcriptome of the giant reed, Arundo donax.</title>
        <authorList>
            <person name="Barrero R.A."/>
            <person name="Guerrero F.D."/>
            <person name="Moolhuijzen P."/>
            <person name="Goolsby J.A."/>
            <person name="Tidwell J."/>
            <person name="Bellgard S.E."/>
            <person name="Bellgard M.I."/>
        </authorList>
    </citation>
    <scope>NUCLEOTIDE SEQUENCE</scope>
    <source>
        <tissue evidence="2">Shoot tissue taken approximately 20 cm above the soil surface</tissue>
    </source>
</reference>
<name>A0A0A9H3I5_ARUDO</name>
<dbReference type="AlphaFoldDB" id="A0A0A9H3I5"/>
<reference evidence="2" key="1">
    <citation type="submission" date="2014-09" db="EMBL/GenBank/DDBJ databases">
        <authorList>
            <person name="Magalhaes I.L.F."/>
            <person name="Oliveira U."/>
            <person name="Santos F.R."/>
            <person name="Vidigal T.H.D.A."/>
            <person name="Brescovit A.D."/>
            <person name="Santos A.J."/>
        </authorList>
    </citation>
    <scope>NUCLEOTIDE SEQUENCE</scope>
    <source>
        <tissue evidence="2">Shoot tissue taken approximately 20 cm above the soil surface</tissue>
    </source>
</reference>
<feature type="compositionally biased region" description="Basic residues" evidence="1">
    <location>
        <begin position="32"/>
        <end position="43"/>
    </location>
</feature>
<sequence>MTRIRGLRFQNQELTLHHLTTTLKGRLGANRSARRDRRKQKQR</sequence>
<proteinExistence type="predicted"/>
<feature type="region of interest" description="Disordered" evidence="1">
    <location>
        <begin position="21"/>
        <end position="43"/>
    </location>
</feature>
<organism evidence="2">
    <name type="scientific">Arundo donax</name>
    <name type="common">Giant reed</name>
    <name type="synonym">Donax arundinaceus</name>
    <dbReference type="NCBI Taxonomy" id="35708"/>
    <lineage>
        <taxon>Eukaryota</taxon>
        <taxon>Viridiplantae</taxon>
        <taxon>Streptophyta</taxon>
        <taxon>Embryophyta</taxon>
        <taxon>Tracheophyta</taxon>
        <taxon>Spermatophyta</taxon>
        <taxon>Magnoliopsida</taxon>
        <taxon>Liliopsida</taxon>
        <taxon>Poales</taxon>
        <taxon>Poaceae</taxon>
        <taxon>PACMAD clade</taxon>
        <taxon>Arundinoideae</taxon>
        <taxon>Arundineae</taxon>
        <taxon>Arundo</taxon>
    </lineage>
</organism>